<dbReference type="OrthoDB" id="2507344at2759"/>
<reference evidence="5 6" key="1">
    <citation type="journal article" date="2012" name="Science">
        <title>The Paleozoic origin of enzymatic lignin decomposition reconstructed from 31 fungal genomes.</title>
        <authorList>
            <person name="Floudas D."/>
            <person name="Binder M."/>
            <person name="Riley R."/>
            <person name="Barry K."/>
            <person name="Blanchette R.A."/>
            <person name="Henrissat B."/>
            <person name="Martinez A.T."/>
            <person name="Otillar R."/>
            <person name="Spatafora J.W."/>
            <person name="Yadav J.S."/>
            <person name="Aerts A."/>
            <person name="Benoit I."/>
            <person name="Boyd A."/>
            <person name="Carlson A."/>
            <person name="Copeland A."/>
            <person name="Coutinho P.M."/>
            <person name="de Vries R.P."/>
            <person name="Ferreira P."/>
            <person name="Findley K."/>
            <person name="Foster B."/>
            <person name="Gaskell J."/>
            <person name="Glotzer D."/>
            <person name="Gorecki P."/>
            <person name="Heitman J."/>
            <person name="Hesse C."/>
            <person name="Hori C."/>
            <person name="Igarashi K."/>
            <person name="Jurgens J.A."/>
            <person name="Kallen N."/>
            <person name="Kersten P."/>
            <person name="Kohler A."/>
            <person name="Kuees U."/>
            <person name="Kumar T.K.A."/>
            <person name="Kuo A."/>
            <person name="LaButti K."/>
            <person name="Larrondo L.F."/>
            <person name="Lindquist E."/>
            <person name="Ling A."/>
            <person name="Lombard V."/>
            <person name="Lucas S."/>
            <person name="Lundell T."/>
            <person name="Martin R."/>
            <person name="McLaughlin D.J."/>
            <person name="Morgenstern I."/>
            <person name="Morin E."/>
            <person name="Murat C."/>
            <person name="Nagy L.G."/>
            <person name="Nolan M."/>
            <person name="Ohm R.A."/>
            <person name="Patyshakuliyeva A."/>
            <person name="Rokas A."/>
            <person name="Ruiz-Duenas F.J."/>
            <person name="Sabat G."/>
            <person name="Salamov A."/>
            <person name="Samejima M."/>
            <person name="Schmutz J."/>
            <person name="Slot J.C."/>
            <person name="St John F."/>
            <person name="Stenlid J."/>
            <person name="Sun H."/>
            <person name="Sun S."/>
            <person name="Syed K."/>
            <person name="Tsang A."/>
            <person name="Wiebenga A."/>
            <person name="Young D."/>
            <person name="Pisabarro A."/>
            <person name="Eastwood D.C."/>
            <person name="Martin F."/>
            <person name="Cullen D."/>
            <person name="Grigoriev I.V."/>
            <person name="Hibbett D.S."/>
        </authorList>
    </citation>
    <scope>NUCLEOTIDE SEQUENCE [LARGE SCALE GENOMIC DNA]</scope>
    <source>
        <strain evidence="5 6">ATCC 11539</strain>
    </source>
</reference>
<dbReference type="RefSeq" id="XP_007870595.1">
    <property type="nucleotide sequence ID" value="XM_007872404.1"/>
</dbReference>
<dbReference type="KEGG" id="gtr:GLOTRDRAFT_133487"/>
<keyword evidence="6" id="KW-1185">Reference proteome</keyword>
<comment type="catalytic activity">
    <reaction evidence="2">
        <text>Couples ATP hydrolysis with the unwinding of duplex DNA by translocating in the 3'-5' direction.</text>
        <dbReference type="EC" id="5.6.2.4"/>
    </reaction>
</comment>
<evidence type="ECO:0000259" key="4">
    <source>
        <dbReference type="PROSITE" id="PS51194"/>
    </source>
</evidence>
<dbReference type="SUPFAM" id="SSF52540">
    <property type="entry name" value="P-loop containing nucleoside triphosphate hydrolases"/>
    <property type="match status" value="1"/>
</dbReference>
<dbReference type="GO" id="GO:0000724">
    <property type="term" value="P:double-strand break repair via homologous recombination"/>
    <property type="evidence" value="ECO:0007669"/>
    <property type="project" value="TreeGrafter"/>
</dbReference>
<accession>S7RA78</accession>
<evidence type="ECO:0000313" key="5">
    <source>
        <dbReference type="EMBL" id="EPQ51170.1"/>
    </source>
</evidence>
<keyword evidence="5" id="KW-0378">Hydrolase</keyword>
<dbReference type="GO" id="GO:0009378">
    <property type="term" value="F:four-way junction helicase activity"/>
    <property type="evidence" value="ECO:0007669"/>
    <property type="project" value="TreeGrafter"/>
</dbReference>
<dbReference type="Gene3D" id="3.40.50.300">
    <property type="entry name" value="P-loop containing nucleotide triphosphate hydrolases"/>
    <property type="match status" value="1"/>
</dbReference>
<dbReference type="GO" id="GO:0005737">
    <property type="term" value="C:cytoplasm"/>
    <property type="evidence" value="ECO:0007669"/>
    <property type="project" value="TreeGrafter"/>
</dbReference>
<name>S7RA78_GLOTA</name>
<dbReference type="AlphaFoldDB" id="S7RA78"/>
<dbReference type="HOGENOM" id="CLU_562654_0_0_1"/>
<dbReference type="GeneID" id="19302738"/>
<evidence type="ECO:0000256" key="2">
    <source>
        <dbReference type="ARBA" id="ARBA00034617"/>
    </source>
</evidence>
<evidence type="ECO:0000256" key="1">
    <source>
        <dbReference type="ARBA" id="ARBA00005446"/>
    </source>
</evidence>
<dbReference type="EC" id="5.6.2.4" evidence="3"/>
<proteinExistence type="inferred from homology"/>
<dbReference type="Proteomes" id="UP000030669">
    <property type="component" value="Unassembled WGS sequence"/>
</dbReference>
<organism evidence="5 6">
    <name type="scientific">Gloeophyllum trabeum (strain ATCC 11539 / FP-39264 / Madison 617)</name>
    <name type="common">Brown rot fungus</name>
    <dbReference type="NCBI Taxonomy" id="670483"/>
    <lineage>
        <taxon>Eukaryota</taxon>
        <taxon>Fungi</taxon>
        <taxon>Dikarya</taxon>
        <taxon>Basidiomycota</taxon>
        <taxon>Agaricomycotina</taxon>
        <taxon>Agaricomycetes</taxon>
        <taxon>Gloeophyllales</taxon>
        <taxon>Gloeophyllaceae</taxon>
        <taxon>Gloeophyllum</taxon>
    </lineage>
</organism>
<gene>
    <name evidence="5" type="ORF">GLOTRDRAFT_133487</name>
</gene>
<feature type="domain" description="Helicase C-terminal" evidence="4">
    <location>
        <begin position="102"/>
        <end position="238"/>
    </location>
</feature>
<dbReference type="PANTHER" id="PTHR13710:SF154">
    <property type="entry name" value="RECQ HELICASE, PUTATIVE (AFU_ORTHOLOGUE AFUA_6G14720)-RELATED"/>
    <property type="match status" value="1"/>
</dbReference>
<evidence type="ECO:0000256" key="3">
    <source>
        <dbReference type="ARBA" id="ARBA00034808"/>
    </source>
</evidence>
<dbReference type="eggNOG" id="KOG0351">
    <property type="taxonomic scope" value="Eukaryota"/>
</dbReference>
<dbReference type="PROSITE" id="PS51194">
    <property type="entry name" value="HELICASE_CTER"/>
    <property type="match status" value="1"/>
</dbReference>
<evidence type="ECO:0000313" key="6">
    <source>
        <dbReference type="Proteomes" id="UP000030669"/>
    </source>
</evidence>
<dbReference type="GO" id="GO:0043138">
    <property type="term" value="F:3'-5' DNA helicase activity"/>
    <property type="evidence" value="ECO:0007669"/>
    <property type="project" value="UniProtKB-EC"/>
</dbReference>
<sequence length="485" mass="53378">MEHVIKRIVFDEAHQLITSSEYRENFMGLSRLAGYAVQKIHLSATIPQYIVKRYLELAALPNSTLFFRAATYRSNVSYSYFQVNHRIRNQANLIIQVAQHIQANFWDESCRGIIFCPSIERVKLLAPYFQNCMSHAEQSSLSWMSRHMNEQGWYNGTFPWIVATTTMIHGIDHPRVKAVIFDNVLFGLVPKTQADGRTGRDGSPAFSIQFIDHTVHHIQPKGLKEDLSGIIPMNEWIMDKESCRRVKISEAMDGVAITCADIPGAHLCDKCNPEHPLFVKIRELVQLPDAVLVPTPPAAAPVPDGVFGIVPLVKAVSAPAFLGLPASAPAALPTLPSVVQHQASDDSDDLYTGLDDIALMNFAMGDPVTPVAAQPSAVQPVLSAMVDVPLLVNHPSTNTASGLHIQAMRNAQQQRSPFTPPGTAPPTPTPIRTIPKVLIPATPSPLAKPGSAPLIPLAQHILLHLSQLQPMWLPQWAESWCLLHL</sequence>
<dbReference type="GO" id="GO:0016787">
    <property type="term" value="F:hydrolase activity"/>
    <property type="evidence" value="ECO:0007669"/>
    <property type="project" value="UniProtKB-KW"/>
</dbReference>
<dbReference type="InterPro" id="IPR001650">
    <property type="entry name" value="Helicase_C-like"/>
</dbReference>
<dbReference type="Pfam" id="PF00271">
    <property type="entry name" value="Helicase_C"/>
    <property type="match status" value="1"/>
</dbReference>
<dbReference type="GO" id="GO:0005694">
    <property type="term" value="C:chromosome"/>
    <property type="evidence" value="ECO:0007669"/>
    <property type="project" value="TreeGrafter"/>
</dbReference>
<comment type="similarity">
    <text evidence="1">Belongs to the helicase family. RecQ subfamily.</text>
</comment>
<protein>
    <recommendedName>
        <fullName evidence="3">DNA 3'-5' helicase</fullName>
        <ecNumber evidence="3">5.6.2.4</ecNumber>
    </recommendedName>
</protein>
<dbReference type="InterPro" id="IPR027417">
    <property type="entry name" value="P-loop_NTPase"/>
</dbReference>
<dbReference type="PANTHER" id="PTHR13710">
    <property type="entry name" value="DNA HELICASE RECQ FAMILY MEMBER"/>
    <property type="match status" value="1"/>
</dbReference>
<dbReference type="EMBL" id="KB469312">
    <property type="protein sequence ID" value="EPQ51170.1"/>
    <property type="molecule type" value="Genomic_DNA"/>
</dbReference>